<evidence type="ECO:0000313" key="6">
    <source>
        <dbReference type="Proteomes" id="UP000663824"/>
    </source>
</evidence>
<dbReference type="Proteomes" id="UP000676336">
    <property type="component" value="Unassembled WGS sequence"/>
</dbReference>
<feature type="chain" id="PRO_5036230214" evidence="1">
    <location>
        <begin position="20"/>
        <end position="269"/>
    </location>
</feature>
<name>A0A816K0R7_9BILA</name>
<evidence type="ECO:0000256" key="1">
    <source>
        <dbReference type="SAM" id="SignalP"/>
    </source>
</evidence>
<evidence type="ECO:0000313" key="4">
    <source>
        <dbReference type="EMBL" id="CAF4091463.1"/>
    </source>
</evidence>
<dbReference type="EMBL" id="CAJNRE010000086">
    <property type="protein sequence ID" value="CAF1917124.1"/>
    <property type="molecule type" value="Genomic_DNA"/>
</dbReference>
<sequence>MALLVYFIICMLCIKVSDGIKCIDDIQMQFSLSELNLTEVMKTLNNLKSSDKKKCQVYIELDSVTTDLVIQFDQSMQLPRLRSFENVHVQISTSIISASPEKNTNQTSINTTVYITCQSNDECDTQFIEEYLTWLIKNNYRNLEYSIRPLILVQGEKKNECTIGNGNNVKPCYNNSCSWYYSVDTTLGEGKCENTDLHVLPMLQLTINMRMFVKHKEQDEMKPTRAIFKHRSSIKFWCELSNCNNQKVGKLVEETVSKQYDLWTIYKAC</sequence>
<keyword evidence="1" id="KW-0732">Signal</keyword>
<dbReference type="EMBL" id="CAJOBI010007652">
    <property type="protein sequence ID" value="CAF4091463.1"/>
    <property type="molecule type" value="Genomic_DNA"/>
</dbReference>
<evidence type="ECO:0000313" key="2">
    <source>
        <dbReference type="EMBL" id="CAF1426642.1"/>
    </source>
</evidence>
<accession>A0A816K0R7</accession>
<dbReference type="Proteomes" id="UP000681967">
    <property type="component" value="Unassembled WGS sequence"/>
</dbReference>
<comment type="caution">
    <text evidence="3">The sequence shown here is derived from an EMBL/GenBank/DDBJ whole genome shotgun (WGS) entry which is preliminary data.</text>
</comment>
<dbReference type="Proteomes" id="UP000663824">
    <property type="component" value="Unassembled WGS sequence"/>
</dbReference>
<evidence type="ECO:0000313" key="3">
    <source>
        <dbReference type="EMBL" id="CAF1917124.1"/>
    </source>
</evidence>
<protein>
    <submittedName>
        <fullName evidence="3">Uncharacterized protein</fullName>
    </submittedName>
</protein>
<dbReference type="EMBL" id="CAJOBH010033265">
    <property type="protein sequence ID" value="CAF4288922.1"/>
    <property type="molecule type" value="Genomic_DNA"/>
</dbReference>
<gene>
    <name evidence="5" type="ORF">BYL167_LOCUS27008</name>
    <name evidence="2" type="ORF">CJN711_LOCUS23322</name>
    <name evidence="3" type="ORF">MBJ925_LOCUS1367</name>
    <name evidence="4" type="ORF">SMN809_LOCUS16861</name>
</gene>
<dbReference type="Proteomes" id="UP000663855">
    <property type="component" value="Unassembled WGS sequence"/>
</dbReference>
<reference evidence="3" key="1">
    <citation type="submission" date="2021-02" db="EMBL/GenBank/DDBJ databases">
        <authorList>
            <person name="Nowell W R."/>
        </authorList>
    </citation>
    <scope>NUCLEOTIDE SEQUENCE</scope>
</reference>
<dbReference type="AlphaFoldDB" id="A0A816K0R7"/>
<dbReference type="EMBL" id="CAJNOV010010879">
    <property type="protein sequence ID" value="CAF1426642.1"/>
    <property type="molecule type" value="Genomic_DNA"/>
</dbReference>
<evidence type="ECO:0000313" key="5">
    <source>
        <dbReference type="EMBL" id="CAF4288922.1"/>
    </source>
</evidence>
<organism evidence="3 6">
    <name type="scientific">Rotaria magnacalcarata</name>
    <dbReference type="NCBI Taxonomy" id="392030"/>
    <lineage>
        <taxon>Eukaryota</taxon>
        <taxon>Metazoa</taxon>
        <taxon>Spiralia</taxon>
        <taxon>Gnathifera</taxon>
        <taxon>Rotifera</taxon>
        <taxon>Eurotatoria</taxon>
        <taxon>Bdelloidea</taxon>
        <taxon>Philodinida</taxon>
        <taxon>Philodinidae</taxon>
        <taxon>Rotaria</taxon>
    </lineage>
</organism>
<proteinExistence type="predicted"/>
<feature type="signal peptide" evidence="1">
    <location>
        <begin position="1"/>
        <end position="19"/>
    </location>
</feature>